<dbReference type="PROSITE" id="PS50893">
    <property type="entry name" value="ABC_TRANSPORTER_2"/>
    <property type="match status" value="1"/>
</dbReference>
<dbReference type="PANTHER" id="PTHR24221">
    <property type="entry name" value="ATP-BINDING CASSETTE SUB-FAMILY B"/>
    <property type="match status" value="1"/>
</dbReference>
<proteinExistence type="predicted"/>
<evidence type="ECO:0000256" key="7">
    <source>
        <dbReference type="SAM" id="Phobius"/>
    </source>
</evidence>
<dbReference type="InterPro" id="IPR017871">
    <property type="entry name" value="ABC_transporter-like_CS"/>
</dbReference>
<organism evidence="9 10">
    <name type="scientific">Oceanithermus desulfurans NBRC 100063</name>
    <dbReference type="NCBI Taxonomy" id="1227550"/>
    <lineage>
        <taxon>Bacteria</taxon>
        <taxon>Thermotogati</taxon>
        <taxon>Deinococcota</taxon>
        <taxon>Deinococci</taxon>
        <taxon>Thermales</taxon>
        <taxon>Thermaceae</taxon>
        <taxon>Oceanithermus</taxon>
    </lineage>
</organism>
<name>A0A511RJK6_9DEIN</name>
<feature type="transmembrane region" description="Helical" evidence="7">
    <location>
        <begin position="133"/>
        <end position="155"/>
    </location>
</feature>
<dbReference type="InterPro" id="IPR003439">
    <property type="entry name" value="ABC_transporter-like_ATP-bd"/>
</dbReference>
<dbReference type="Pfam" id="PF00005">
    <property type="entry name" value="ABC_tran"/>
    <property type="match status" value="1"/>
</dbReference>
<evidence type="ECO:0000313" key="10">
    <source>
        <dbReference type="Proteomes" id="UP000321827"/>
    </source>
</evidence>
<dbReference type="InterPro" id="IPR027417">
    <property type="entry name" value="P-loop_NTPase"/>
</dbReference>
<keyword evidence="4 9" id="KW-0067">ATP-binding</keyword>
<dbReference type="Gene3D" id="3.40.50.300">
    <property type="entry name" value="P-loop containing nucleotide triphosphate hydrolases"/>
    <property type="match status" value="1"/>
</dbReference>
<dbReference type="InterPro" id="IPR003593">
    <property type="entry name" value="AAA+_ATPase"/>
</dbReference>
<accession>A0A511RJK6</accession>
<keyword evidence="2 7" id="KW-0812">Transmembrane</keyword>
<comment type="caution">
    <text evidence="9">The sequence shown here is derived from an EMBL/GenBank/DDBJ whole genome shotgun (WGS) entry which is preliminary data.</text>
</comment>
<evidence type="ECO:0000313" key="9">
    <source>
        <dbReference type="EMBL" id="GEM89829.1"/>
    </source>
</evidence>
<evidence type="ECO:0000259" key="8">
    <source>
        <dbReference type="PROSITE" id="PS50893"/>
    </source>
</evidence>
<dbReference type="PROSITE" id="PS00211">
    <property type="entry name" value="ABC_TRANSPORTER_1"/>
    <property type="match status" value="1"/>
</dbReference>
<keyword evidence="5 7" id="KW-1133">Transmembrane helix</keyword>
<sequence>MFSRHQSMAFALGFVVRAAPALAAGFWGLLVLRALVPAGVVLSVGRLAAAAAAGDGDALARWGGVWLGALLAERLLDPLSGMVEGNLNERLTARVNRALMEKMNRFAGLEPFEDAAFYERVERLRREASYAPMNLSIFLGQVLLAALTALPLLLLVARWGWVYPPALLLSTLPYALAGVRLQRLVWETVVGTSPEARRMDYATGVVLSPDLAAETRLFASGGFWARFYERNFRALHARGRAVRRREVLVSGVYVLPSALGLGWTFGSVLKGGVGVGGVVEVTAALHRLQAELALLVEALGMLERSLYYMDELRAFLEAEPRITGGRLRLNPGPPEVVFENVSFRYPDGRVALADVSLRLEPGRTAALVGENGAGKTTFVKLLLRYYDPSEGRVLVDGVDLRELDLAAWRRRVSAVFQNFGRYALSLEENVRLADLEAREPAGPALAQAGAAELVSRLPAGAVTLLGKAFGGAELSGGEWQKVALARAFYRKAKLLVFDEPTAALDPRSEARLFARFAELARGRTALLVSHRLASVRTAGHIFVFKAGRLVEAGDHGGLLARGGEYAELWRLQSERYA</sequence>
<dbReference type="GO" id="GO:0016887">
    <property type="term" value="F:ATP hydrolysis activity"/>
    <property type="evidence" value="ECO:0007669"/>
    <property type="project" value="InterPro"/>
</dbReference>
<keyword evidence="6 7" id="KW-0472">Membrane</keyword>
<dbReference type="AlphaFoldDB" id="A0A511RJK6"/>
<dbReference type="GO" id="GO:0005524">
    <property type="term" value="F:ATP binding"/>
    <property type="evidence" value="ECO:0007669"/>
    <property type="project" value="UniProtKB-KW"/>
</dbReference>
<dbReference type="InterPro" id="IPR036640">
    <property type="entry name" value="ABC1_TM_sf"/>
</dbReference>
<evidence type="ECO:0000256" key="2">
    <source>
        <dbReference type="ARBA" id="ARBA00022692"/>
    </source>
</evidence>
<comment type="subcellular location">
    <subcellularLocation>
        <location evidence="1">Cell membrane</location>
        <topology evidence="1">Multi-pass membrane protein</topology>
    </subcellularLocation>
</comment>
<evidence type="ECO:0000256" key="6">
    <source>
        <dbReference type="ARBA" id="ARBA00023136"/>
    </source>
</evidence>
<dbReference type="PANTHER" id="PTHR24221:SF646">
    <property type="entry name" value="HAEMOLYSIN SECRETION ATP-BINDING PROTEIN"/>
    <property type="match status" value="1"/>
</dbReference>
<protein>
    <submittedName>
        <fullName evidence="9">ABC transporter ATP-binding protein</fullName>
    </submittedName>
</protein>
<dbReference type="EMBL" id="BJXN01000007">
    <property type="protein sequence ID" value="GEM89829.1"/>
    <property type="molecule type" value="Genomic_DNA"/>
</dbReference>
<dbReference type="Gene3D" id="1.20.1560.10">
    <property type="entry name" value="ABC transporter type 1, transmembrane domain"/>
    <property type="match status" value="1"/>
</dbReference>
<dbReference type="SUPFAM" id="SSF52540">
    <property type="entry name" value="P-loop containing nucleoside triphosphate hydrolases"/>
    <property type="match status" value="1"/>
</dbReference>
<dbReference type="SUPFAM" id="SSF90123">
    <property type="entry name" value="ABC transporter transmembrane region"/>
    <property type="match status" value="1"/>
</dbReference>
<feature type="transmembrane region" description="Helical" evidence="7">
    <location>
        <begin position="247"/>
        <end position="265"/>
    </location>
</feature>
<dbReference type="SMART" id="SM00382">
    <property type="entry name" value="AAA"/>
    <property type="match status" value="1"/>
</dbReference>
<evidence type="ECO:0000256" key="5">
    <source>
        <dbReference type="ARBA" id="ARBA00022989"/>
    </source>
</evidence>
<feature type="domain" description="ABC transporter" evidence="8">
    <location>
        <begin position="336"/>
        <end position="571"/>
    </location>
</feature>
<gene>
    <name evidence="9" type="ORF">ODE01S_12630</name>
</gene>
<dbReference type="Proteomes" id="UP000321827">
    <property type="component" value="Unassembled WGS sequence"/>
</dbReference>
<dbReference type="GO" id="GO:0005886">
    <property type="term" value="C:plasma membrane"/>
    <property type="evidence" value="ECO:0007669"/>
    <property type="project" value="UniProtKB-SubCell"/>
</dbReference>
<keyword evidence="3" id="KW-0547">Nucleotide-binding</keyword>
<feature type="transmembrane region" description="Helical" evidence="7">
    <location>
        <begin position="161"/>
        <end position="179"/>
    </location>
</feature>
<evidence type="ECO:0000256" key="3">
    <source>
        <dbReference type="ARBA" id="ARBA00022741"/>
    </source>
</evidence>
<reference evidence="9 10" key="1">
    <citation type="submission" date="2019-07" db="EMBL/GenBank/DDBJ databases">
        <title>Whole genome shotgun sequence of Oceanithermus desulfurans NBRC 100063.</title>
        <authorList>
            <person name="Hosoyama A."/>
            <person name="Uohara A."/>
            <person name="Ohji S."/>
            <person name="Ichikawa N."/>
        </authorList>
    </citation>
    <scope>NUCLEOTIDE SEQUENCE [LARGE SCALE GENOMIC DNA]</scope>
    <source>
        <strain evidence="9 10">NBRC 100063</strain>
    </source>
</reference>
<evidence type="ECO:0000256" key="4">
    <source>
        <dbReference type="ARBA" id="ARBA00022840"/>
    </source>
</evidence>
<dbReference type="InterPro" id="IPR039421">
    <property type="entry name" value="Type_1_exporter"/>
</dbReference>
<dbReference type="GO" id="GO:0034040">
    <property type="term" value="F:ATPase-coupled lipid transmembrane transporter activity"/>
    <property type="evidence" value="ECO:0007669"/>
    <property type="project" value="TreeGrafter"/>
</dbReference>
<evidence type="ECO:0000256" key="1">
    <source>
        <dbReference type="ARBA" id="ARBA00004651"/>
    </source>
</evidence>